<proteinExistence type="predicted"/>
<dbReference type="GO" id="GO:0008194">
    <property type="term" value="F:UDP-glycosyltransferase activity"/>
    <property type="evidence" value="ECO:0007669"/>
    <property type="project" value="InterPro"/>
</dbReference>
<evidence type="ECO:0000313" key="3">
    <source>
        <dbReference type="Proteomes" id="UP000252770"/>
    </source>
</evidence>
<organism evidence="2 3">
    <name type="scientific">Desertihabitans brevis</name>
    <dbReference type="NCBI Taxonomy" id="2268447"/>
    <lineage>
        <taxon>Bacteria</taxon>
        <taxon>Bacillati</taxon>
        <taxon>Actinomycetota</taxon>
        <taxon>Actinomycetes</taxon>
        <taxon>Propionibacteriales</taxon>
        <taxon>Propionibacteriaceae</taxon>
        <taxon>Desertihabitans</taxon>
    </lineage>
</organism>
<dbReference type="InterPro" id="IPR002213">
    <property type="entry name" value="UDP_glucos_trans"/>
</dbReference>
<dbReference type="FunFam" id="3.40.50.2000:FF:000072">
    <property type="entry name" value="Glycosyl transferase"/>
    <property type="match status" value="1"/>
</dbReference>
<dbReference type="Gene3D" id="3.40.50.2000">
    <property type="entry name" value="Glycogen Phosphorylase B"/>
    <property type="match status" value="2"/>
</dbReference>
<accession>A0A367YVP5</accession>
<comment type="caution">
    <text evidence="2">The sequence shown here is derived from an EMBL/GenBank/DDBJ whole genome shotgun (WGS) entry which is preliminary data.</text>
</comment>
<dbReference type="RefSeq" id="WP_114126057.1">
    <property type="nucleotide sequence ID" value="NZ_QOUI01000004.1"/>
</dbReference>
<dbReference type="InterPro" id="IPR050426">
    <property type="entry name" value="Glycosyltransferase_28"/>
</dbReference>
<evidence type="ECO:0000259" key="1">
    <source>
        <dbReference type="Pfam" id="PF06722"/>
    </source>
</evidence>
<dbReference type="SUPFAM" id="SSF53756">
    <property type="entry name" value="UDP-Glycosyltransferase/glycogen phosphorylase"/>
    <property type="match status" value="1"/>
</dbReference>
<keyword evidence="3" id="KW-1185">Reference proteome</keyword>
<dbReference type="Proteomes" id="UP000252770">
    <property type="component" value="Unassembled WGS sequence"/>
</dbReference>
<dbReference type="CDD" id="cd03784">
    <property type="entry name" value="GT1_Gtf-like"/>
    <property type="match status" value="1"/>
</dbReference>
<dbReference type="GO" id="GO:0017000">
    <property type="term" value="P:antibiotic biosynthetic process"/>
    <property type="evidence" value="ECO:0007669"/>
    <property type="project" value="UniProtKB-ARBA"/>
</dbReference>
<dbReference type="PANTHER" id="PTHR48050">
    <property type="entry name" value="STEROL 3-BETA-GLUCOSYLTRANSFERASE"/>
    <property type="match status" value="1"/>
</dbReference>
<dbReference type="AlphaFoldDB" id="A0A367YVP5"/>
<reference evidence="2 3" key="1">
    <citation type="submission" date="2018-07" db="EMBL/GenBank/DDBJ databases">
        <title>Desertimonas flava gen. nov. sp. nov.</title>
        <authorList>
            <person name="Liu S."/>
        </authorList>
    </citation>
    <scope>NUCLEOTIDE SEQUENCE [LARGE SCALE GENOMIC DNA]</scope>
    <source>
        <strain evidence="2 3">16Sb5-5</strain>
    </source>
</reference>
<dbReference type="InterPro" id="IPR010610">
    <property type="entry name" value="EryCIII-like_C"/>
</dbReference>
<sequence length="431" mass="44892">MSTFLICCTPAHGHVLPLVAVARHLEASGHRVLVLTSERYRARVEAAGARLVPLPADADVDLDRAADLPGRAGLRGPAAMRFDLRQLFLRPAPAQLAAVEAVPATESVDAVLTEPLFVGAAMLTARPRATRPPVVALGIFPLGAMSRDAAPFGLGLTPVPGPLGRVRNVVLNVVASRVVFGSVQREAEALFRSTAGAPLRRFLMDWTTTADALVQFTVPGFEYPRSDLPASVHFVGPLPPAVSEVAVPAWWPELEGGRPVVHVTQGTIANSDPEQLILPTVRALAGRDVLVVVSTGGRPVGLLGDDLPANVRVAEYLPYDRLLPLVDVMVTNGGYGGVQQALAHGVPLVVAGQTEDKLEVTARVGWSGAGINLRTDRAADADVAAAVDTVLRDPSYRTAAARIGAEIARAPGLAGLDAVLAGLGGSVAVSA</sequence>
<feature type="domain" description="Erythromycin biosynthesis protein CIII-like C-terminal" evidence="1">
    <location>
        <begin position="305"/>
        <end position="411"/>
    </location>
</feature>
<dbReference type="GO" id="GO:0016758">
    <property type="term" value="F:hexosyltransferase activity"/>
    <property type="evidence" value="ECO:0007669"/>
    <property type="project" value="UniProtKB-ARBA"/>
</dbReference>
<dbReference type="PANTHER" id="PTHR48050:SF13">
    <property type="entry name" value="STEROL 3-BETA-GLUCOSYLTRANSFERASE UGT80A2"/>
    <property type="match status" value="1"/>
</dbReference>
<evidence type="ECO:0000313" key="2">
    <source>
        <dbReference type="EMBL" id="RCK69870.1"/>
    </source>
</evidence>
<gene>
    <name evidence="2" type="ORF">DT076_07490</name>
</gene>
<dbReference type="EMBL" id="QOUI01000004">
    <property type="protein sequence ID" value="RCK69870.1"/>
    <property type="molecule type" value="Genomic_DNA"/>
</dbReference>
<name>A0A367YVP5_9ACTN</name>
<keyword evidence="2" id="KW-0808">Transferase</keyword>
<dbReference type="Pfam" id="PF06722">
    <property type="entry name" value="EryCIII-like_C"/>
    <property type="match status" value="1"/>
</dbReference>
<protein>
    <submittedName>
        <fullName evidence="2">Glycosyltransferase</fullName>
    </submittedName>
</protein>